<dbReference type="Gene3D" id="3.40.50.20">
    <property type="match status" value="1"/>
</dbReference>
<evidence type="ECO:0000313" key="7">
    <source>
        <dbReference type="WBParaSite" id="nRc.2.0.1.t00184-RA"/>
    </source>
</evidence>
<keyword evidence="2" id="KW-0547">Nucleotide-binding</keyword>
<dbReference type="InterPro" id="IPR016185">
    <property type="entry name" value="PreATP-grasp_dom_sf"/>
</dbReference>
<evidence type="ECO:0000313" key="6">
    <source>
        <dbReference type="Proteomes" id="UP000887565"/>
    </source>
</evidence>
<evidence type="ECO:0000256" key="2">
    <source>
        <dbReference type="ARBA" id="ARBA00022741"/>
    </source>
</evidence>
<dbReference type="InterPro" id="IPR011764">
    <property type="entry name" value="Biotin_carboxylation_dom"/>
</dbReference>
<evidence type="ECO:0000259" key="5">
    <source>
        <dbReference type="PROSITE" id="PS50979"/>
    </source>
</evidence>
<dbReference type="PANTHER" id="PTHR18866">
    <property type="entry name" value="CARBOXYLASE:PYRUVATE/ACETYL-COA/PROPIONYL-COA CARBOXYLASE"/>
    <property type="match status" value="1"/>
</dbReference>
<keyword evidence="4" id="KW-0092">Biotin</keyword>
<reference evidence="7" key="1">
    <citation type="submission" date="2022-11" db="UniProtKB">
        <authorList>
            <consortium name="WormBaseParasite"/>
        </authorList>
    </citation>
    <scope>IDENTIFICATION</scope>
</reference>
<dbReference type="SUPFAM" id="SSF52440">
    <property type="entry name" value="PreATP-grasp domain"/>
    <property type="match status" value="1"/>
</dbReference>
<dbReference type="PROSITE" id="PS50979">
    <property type="entry name" value="BC"/>
    <property type="match status" value="1"/>
</dbReference>
<evidence type="ECO:0000256" key="3">
    <source>
        <dbReference type="ARBA" id="ARBA00022840"/>
    </source>
</evidence>
<evidence type="ECO:0000256" key="4">
    <source>
        <dbReference type="ARBA" id="ARBA00023267"/>
    </source>
</evidence>
<dbReference type="WBParaSite" id="nRc.2.0.1.t00184-RA">
    <property type="protein sequence ID" value="nRc.2.0.1.t00184-RA"/>
    <property type="gene ID" value="nRc.2.0.1.g00184"/>
</dbReference>
<dbReference type="PANTHER" id="PTHR18866:SF33">
    <property type="entry name" value="METHYLCROTONOYL-COA CARBOXYLASE SUBUNIT ALPHA, MITOCHONDRIAL-RELATED"/>
    <property type="match status" value="1"/>
</dbReference>
<accession>A0A915HES2</accession>
<feature type="domain" description="Biotin carboxylation" evidence="5">
    <location>
        <begin position="53"/>
        <end position="148"/>
    </location>
</feature>
<sequence length="148" mass="16598">MLSSKTLFKDMFLSCRSVVKIQQRPCNANFAFTPRRRSHRSYRSDTSVLNFDSVSPLLIANRGEIACRIIKTARKLGIPTIAVYSDADRSALHIRNADKAYLLGPAPSLMPLAIRTLRTRLRGSAPPLSLKGYLYLPFSTERNRSLTA</sequence>
<name>A0A915HES2_ROMCU</name>
<dbReference type="Pfam" id="PF00289">
    <property type="entry name" value="Biotin_carb_N"/>
    <property type="match status" value="1"/>
</dbReference>
<keyword evidence="3" id="KW-0067">ATP-binding</keyword>
<proteinExistence type="predicted"/>
<dbReference type="InterPro" id="IPR050856">
    <property type="entry name" value="Biotin_carboxylase_complex"/>
</dbReference>
<dbReference type="AlphaFoldDB" id="A0A915HES2"/>
<organism evidence="6 7">
    <name type="scientific">Romanomermis culicivorax</name>
    <name type="common">Nematode worm</name>
    <dbReference type="NCBI Taxonomy" id="13658"/>
    <lineage>
        <taxon>Eukaryota</taxon>
        <taxon>Metazoa</taxon>
        <taxon>Ecdysozoa</taxon>
        <taxon>Nematoda</taxon>
        <taxon>Enoplea</taxon>
        <taxon>Dorylaimia</taxon>
        <taxon>Mermithida</taxon>
        <taxon>Mermithoidea</taxon>
        <taxon>Mermithidae</taxon>
        <taxon>Romanomermis</taxon>
    </lineage>
</organism>
<protein>
    <submittedName>
        <fullName evidence="7">Biotin carboxylation domain-containing protein</fullName>
    </submittedName>
</protein>
<keyword evidence="1" id="KW-0436">Ligase</keyword>
<dbReference type="Proteomes" id="UP000887565">
    <property type="component" value="Unplaced"/>
</dbReference>
<dbReference type="GO" id="GO:0016874">
    <property type="term" value="F:ligase activity"/>
    <property type="evidence" value="ECO:0007669"/>
    <property type="project" value="UniProtKB-KW"/>
</dbReference>
<dbReference type="InterPro" id="IPR005481">
    <property type="entry name" value="BC-like_N"/>
</dbReference>
<keyword evidence="6" id="KW-1185">Reference proteome</keyword>
<dbReference type="GO" id="GO:0005524">
    <property type="term" value="F:ATP binding"/>
    <property type="evidence" value="ECO:0007669"/>
    <property type="project" value="UniProtKB-KW"/>
</dbReference>
<evidence type="ECO:0000256" key="1">
    <source>
        <dbReference type="ARBA" id="ARBA00022598"/>
    </source>
</evidence>